<name>A0A0A9BBH7_ARUDO</name>
<reference evidence="1" key="2">
    <citation type="journal article" date="2015" name="Data Brief">
        <title>Shoot transcriptome of the giant reed, Arundo donax.</title>
        <authorList>
            <person name="Barrero R.A."/>
            <person name="Guerrero F.D."/>
            <person name="Moolhuijzen P."/>
            <person name="Goolsby J.A."/>
            <person name="Tidwell J."/>
            <person name="Bellgard S.E."/>
            <person name="Bellgard M.I."/>
        </authorList>
    </citation>
    <scope>NUCLEOTIDE SEQUENCE</scope>
    <source>
        <tissue evidence="1">Shoot tissue taken approximately 20 cm above the soil surface</tissue>
    </source>
</reference>
<sequence>MSSAKELKKLLLPSFIGRWKLTKNYNQQICENK</sequence>
<accession>A0A0A9BBH7</accession>
<dbReference type="AlphaFoldDB" id="A0A0A9BBH7"/>
<proteinExistence type="predicted"/>
<protein>
    <submittedName>
        <fullName evidence="1">Uncharacterized protein</fullName>
    </submittedName>
</protein>
<evidence type="ECO:0000313" key="1">
    <source>
        <dbReference type="EMBL" id="JAD58570.1"/>
    </source>
</evidence>
<reference evidence="1" key="1">
    <citation type="submission" date="2014-09" db="EMBL/GenBank/DDBJ databases">
        <authorList>
            <person name="Magalhaes I.L.F."/>
            <person name="Oliveira U."/>
            <person name="Santos F.R."/>
            <person name="Vidigal T.H.D.A."/>
            <person name="Brescovit A.D."/>
            <person name="Santos A.J."/>
        </authorList>
    </citation>
    <scope>NUCLEOTIDE SEQUENCE</scope>
    <source>
        <tissue evidence="1">Shoot tissue taken approximately 20 cm above the soil surface</tissue>
    </source>
</reference>
<organism evidence="1">
    <name type="scientific">Arundo donax</name>
    <name type="common">Giant reed</name>
    <name type="synonym">Donax arundinaceus</name>
    <dbReference type="NCBI Taxonomy" id="35708"/>
    <lineage>
        <taxon>Eukaryota</taxon>
        <taxon>Viridiplantae</taxon>
        <taxon>Streptophyta</taxon>
        <taxon>Embryophyta</taxon>
        <taxon>Tracheophyta</taxon>
        <taxon>Spermatophyta</taxon>
        <taxon>Magnoliopsida</taxon>
        <taxon>Liliopsida</taxon>
        <taxon>Poales</taxon>
        <taxon>Poaceae</taxon>
        <taxon>PACMAD clade</taxon>
        <taxon>Arundinoideae</taxon>
        <taxon>Arundineae</taxon>
        <taxon>Arundo</taxon>
    </lineage>
</organism>
<dbReference type="EMBL" id="GBRH01239325">
    <property type="protein sequence ID" value="JAD58570.1"/>
    <property type="molecule type" value="Transcribed_RNA"/>
</dbReference>